<dbReference type="Proteomes" id="UP000620366">
    <property type="component" value="Unassembled WGS sequence"/>
</dbReference>
<dbReference type="Pfam" id="PF00903">
    <property type="entry name" value="Glyoxalase"/>
    <property type="match status" value="1"/>
</dbReference>
<dbReference type="AlphaFoldDB" id="A0A926DFY7"/>
<accession>A0A926DFY7</accession>
<dbReference type="EMBL" id="JACRSP010000005">
    <property type="protein sequence ID" value="MBC8537146.1"/>
    <property type="molecule type" value="Genomic_DNA"/>
</dbReference>
<proteinExistence type="predicted"/>
<evidence type="ECO:0000259" key="2">
    <source>
        <dbReference type="PROSITE" id="PS51819"/>
    </source>
</evidence>
<dbReference type="PROSITE" id="PS51819">
    <property type="entry name" value="VOC"/>
    <property type="match status" value="1"/>
</dbReference>
<keyword evidence="4" id="KW-1185">Reference proteome</keyword>
<dbReference type="GO" id="GO:0046491">
    <property type="term" value="P:L-methylmalonyl-CoA metabolic process"/>
    <property type="evidence" value="ECO:0007669"/>
    <property type="project" value="TreeGrafter"/>
</dbReference>
<organism evidence="3 4">
    <name type="scientific">Feifania hominis</name>
    <dbReference type="NCBI Taxonomy" id="2763660"/>
    <lineage>
        <taxon>Bacteria</taxon>
        <taxon>Bacillati</taxon>
        <taxon>Bacillota</taxon>
        <taxon>Clostridia</taxon>
        <taxon>Eubacteriales</taxon>
        <taxon>Feifaniaceae</taxon>
        <taxon>Feifania</taxon>
    </lineage>
</organism>
<keyword evidence="1" id="KW-0479">Metal-binding</keyword>
<evidence type="ECO:0000313" key="3">
    <source>
        <dbReference type="EMBL" id="MBC8537146.1"/>
    </source>
</evidence>
<evidence type="ECO:0000313" key="4">
    <source>
        <dbReference type="Proteomes" id="UP000620366"/>
    </source>
</evidence>
<dbReference type="PANTHER" id="PTHR43048">
    <property type="entry name" value="METHYLMALONYL-COA EPIMERASE"/>
    <property type="match status" value="1"/>
</dbReference>
<feature type="domain" description="VOC" evidence="2">
    <location>
        <begin position="7"/>
        <end position="142"/>
    </location>
</feature>
<dbReference type="GO" id="GO:0004493">
    <property type="term" value="F:methylmalonyl-CoA epimerase activity"/>
    <property type="evidence" value="ECO:0007669"/>
    <property type="project" value="TreeGrafter"/>
</dbReference>
<dbReference type="Gene3D" id="3.10.180.10">
    <property type="entry name" value="2,3-Dihydroxybiphenyl 1,2-Dioxygenase, domain 1"/>
    <property type="match status" value="1"/>
</dbReference>
<reference evidence="3" key="1">
    <citation type="submission" date="2020-08" db="EMBL/GenBank/DDBJ databases">
        <title>Genome public.</title>
        <authorList>
            <person name="Liu C."/>
            <person name="Sun Q."/>
        </authorList>
    </citation>
    <scope>NUCLEOTIDE SEQUENCE</scope>
    <source>
        <strain evidence="3">BX7</strain>
    </source>
</reference>
<dbReference type="RefSeq" id="WP_249301467.1">
    <property type="nucleotide sequence ID" value="NZ_JACRSP010000005.1"/>
</dbReference>
<dbReference type="InterPro" id="IPR037523">
    <property type="entry name" value="VOC_core"/>
</dbReference>
<dbReference type="PANTHER" id="PTHR43048:SF4">
    <property type="entry name" value="RING-CLEAVING DIOXYGENASE-RELATED"/>
    <property type="match status" value="1"/>
</dbReference>
<sequence>MDIKYTFLGHPALLCNDIEAEKKFYIDVMGFEEAFTLFHDDGTPWLTYIEITDNQFLELFHTKYPSPNRTSERSFHHFCLEVDDMAATLEMLKSKGVTVYRGPVDNGRVMDVPNHDHQPGMCGTLCAFIRDPEGNDIELQQYTPCSMQIRESGREAV</sequence>
<dbReference type="InterPro" id="IPR004360">
    <property type="entry name" value="Glyas_Fos-R_dOase_dom"/>
</dbReference>
<protein>
    <submittedName>
        <fullName evidence="3">VOC family protein</fullName>
    </submittedName>
</protein>
<dbReference type="InterPro" id="IPR029068">
    <property type="entry name" value="Glyas_Bleomycin-R_OHBP_Dase"/>
</dbReference>
<dbReference type="SUPFAM" id="SSF54593">
    <property type="entry name" value="Glyoxalase/Bleomycin resistance protein/Dihydroxybiphenyl dioxygenase"/>
    <property type="match status" value="1"/>
</dbReference>
<dbReference type="GO" id="GO:0046872">
    <property type="term" value="F:metal ion binding"/>
    <property type="evidence" value="ECO:0007669"/>
    <property type="project" value="UniProtKB-KW"/>
</dbReference>
<comment type="caution">
    <text evidence="3">The sequence shown here is derived from an EMBL/GenBank/DDBJ whole genome shotgun (WGS) entry which is preliminary data.</text>
</comment>
<gene>
    <name evidence="3" type="ORF">H8695_10645</name>
</gene>
<evidence type="ECO:0000256" key="1">
    <source>
        <dbReference type="ARBA" id="ARBA00022723"/>
    </source>
</evidence>
<name>A0A926DFY7_9FIRM</name>
<dbReference type="InterPro" id="IPR051785">
    <property type="entry name" value="MMCE/EMCE_epimerase"/>
</dbReference>